<dbReference type="Proteomes" id="UP000199197">
    <property type="component" value="Unassembled WGS sequence"/>
</dbReference>
<keyword evidence="1" id="KW-0812">Transmembrane</keyword>
<dbReference type="OrthoDB" id="9812410at2"/>
<sequence>MGQQQLLLIVLGVIIVGIAIAVGISMFKSSAVDANRSAIASDLANLASKAQRYYRTPVELGGGGNSFANFALSPLDTANANGSYRAVVANDTLVVIYALGKEKVGGKFVAAVDSVTPDKSKITHGLATGFSGGSLQGWTTQ</sequence>
<accession>A0A0P1NTQ7</accession>
<gene>
    <name evidence="2" type="ORF">JGI23_01241</name>
</gene>
<evidence type="ECO:0000313" key="2">
    <source>
        <dbReference type="EMBL" id="CUT02390.1"/>
    </source>
</evidence>
<evidence type="ECO:0000313" key="3">
    <source>
        <dbReference type="Proteomes" id="UP000199197"/>
    </source>
</evidence>
<name>A0A0P1NTQ7_9BACT</name>
<keyword evidence="1" id="KW-0472">Membrane</keyword>
<keyword evidence="3" id="KW-1185">Reference proteome</keyword>
<reference evidence="3" key="1">
    <citation type="submission" date="2015-11" db="EMBL/GenBank/DDBJ databases">
        <authorList>
            <person name="Varghese N."/>
        </authorList>
    </citation>
    <scope>NUCLEOTIDE SEQUENCE [LARGE SCALE GENOMIC DNA]</scope>
    <source>
        <strain evidence="3">JGI-23</strain>
    </source>
</reference>
<dbReference type="AlphaFoldDB" id="A0A0P1NTQ7"/>
<dbReference type="EMBL" id="CZVW01000012">
    <property type="protein sequence ID" value="CUT02390.1"/>
    <property type="molecule type" value="Genomic_DNA"/>
</dbReference>
<dbReference type="RefSeq" id="WP_092350011.1">
    <property type="nucleotide sequence ID" value="NZ_CZVW01000012.1"/>
</dbReference>
<feature type="transmembrane region" description="Helical" evidence="1">
    <location>
        <begin position="6"/>
        <end position="27"/>
    </location>
</feature>
<organism evidence="2 3">
    <name type="scientific">Candidatus Chryseopegocella kryptomonas</name>
    <dbReference type="NCBI Taxonomy" id="1633643"/>
    <lineage>
        <taxon>Bacteria</taxon>
        <taxon>Pseudomonadati</taxon>
        <taxon>Candidatus Kryptoniota</taxon>
        <taxon>Candidatus Chryseopegocella</taxon>
    </lineage>
</organism>
<proteinExistence type="predicted"/>
<dbReference type="Gene3D" id="3.30.700.10">
    <property type="entry name" value="Glycoprotein, Type 4 Pilin"/>
    <property type="match status" value="1"/>
</dbReference>
<evidence type="ECO:0000256" key="1">
    <source>
        <dbReference type="SAM" id="Phobius"/>
    </source>
</evidence>
<protein>
    <submittedName>
        <fullName evidence="2">Uncharacterized protein</fullName>
    </submittedName>
</protein>
<keyword evidence="1" id="KW-1133">Transmembrane helix</keyword>